<keyword evidence="2" id="KW-1185">Reference proteome</keyword>
<dbReference type="Gene3D" id="3.10.20.850">
    <property type="entry name" value="Protein of unknown function DUF3861"/>
    <property type="match status" value="1"/>
</dbReference>
<dbReference type="RefSeq" id="WP_199460990.1">
    <property type="nucleotide sequence ID" value="NZ_JAEMUH010000002.1"/>
</dbReference>
<accession>A0ABS0Z7Q9</accession>
<dbReference type="Pfam" id="PF12977">
    <property type="entry name" value="DUF3861"/>
    <property type="match status" value="1"/>
</dbReference>
<gene>
    <name evidence="1" type="ORF">JHD44_03130</name>
</gene>
<name>A0ABS0Z7Q9_9GAMM</name>
<reference evidence="1 2" key="1">
    <citation type="submission" date="2020-12" db="EMBL/GenBank/DDBJ databases">
        <title>Comparative genome analysis of fungal antagonists Marinomonas ostreistagni 398 and M. spartinae 468.</title>
        <authorList>
            <person name="Fields J.L."/>
            <person name="Mavrodi O.V."/>
            <person name="Biber P.D."/>
            <person name="Indest K.J."/>
            <person name="Mavrodi D.V."/>
        </authorList>
    </citation>
    <scope>NUCLEOTIDE SEQUENCE [LARGE SCALE GENOMIC DNA]</scope>
    <source>
        <strain evidence="1 2">USM7</strain>
    </source>
</reference>
<dbReference type="EMBL" id="JAEMUH010000002">
    <property type="protein sequence ID" value="MBJ7549664.1"/>
    <property type="molecule type" value="Genomic_DNA"/>
</dbReference>
<organism evidence="1 2">
    <name type="scientific">Marinomonas ostreistagni</name>
    <dbReference type="NCBI Taxonomy" id="359209"/>
    <lineage>
        <taxon>Bacteria</taxon>
        <taxon>Pseudomonadati</taxon>
        <taxon>Pseudomonadota</taxon>
        <taxon>Gammaproteobacteria</taxon>
        <taxon>Oceanospirillales</taxon>
        <taxon>Oceanospirillaceae</taxon>
        <taxon>Marinomonas</taxon>
    </lineage>
</organism>
<dbReference type="Proteomes" id="UP000598488">
    <property type="component" value="Unassembled WGS sequence"/>
</dbReference>
<evidence type="ECO:0000313" key="2">
    <source>
        <dbReference type="Proteomes" id="UP000598488"/>
    </source>
</evidence>
<proteinExistence type="predicted"/>
<protein>
    <submittedName>
        <fullName evidence="1">DUF3861 domain-containing protein</fullName>
    </submittedName>
</protein>
<dbReference type="InterPro" id="IPR024476">
    <property type="entry name" value="DUF3861"/>
</dbReference>
<comment type="caution">
    <text evidence="1">The sequence shown here is derived from an EMBL/GenBank/DDBJ whole genome shotgun (WGS) entry which is preliminary data.</text>
</comment>
<dbReference type="InterPro" id="IPR038194">
    <property type="entry name" value="DUF3861_sf"/>
</dbReference>
<sequence length="100" mass="11452">MKQHTYTLTLKHELDAKGEPITENKTLELSVKNHDDIFQVIEKMKNFGHFDDPEEATRFALGIKLFGEVILENKGHPLFEELGPQFGAFMKKLKKGAQPQ</sequence>
<evidence type="ECO:0000313" key="1">
    <source>
        <dbReference type="EMBL" id="MBJ7549664.1"/>
    </source>
</evidence>